<keyword evidence="2" id="KW-0238">DNA-binding</keyword>
<dbReference type="PANTHER" id="PTHR43280:SF2">
    <property type="entry name" value="HTH-TYPE TRANSCRIPTIONAL REGULATOR EXSA"/>
    <property type="match status" value="1"/>
</dbReference>
<dbReference type="SMART" id="SM00342">
    <property type="entry name" value="HTH_ARAC"/>
    <property type="match status" value="1"/>
</dbReference>
<dbReference type="SUPFAM" id="SSF46689">
    <property type="entry name" value="Homeodomain-like"/>
    <property type="match status" value="1"/>
</dbReference>
<keyword evidence="1" id="KW-0805">Transcription regulation</keyword>
<feature type="domain" description="HTH araC/xylS-type" evidence="6">
    <location>
        <begin position="637"/>
        <end position="736"/>
    </location>
</feature>
<feature type="coiled-coil region" evidence="4">
    <location>
        <begin position="591"/>
        <end position="629"/>
    </location>
</feature>
<dbReference type="Proteomes" id="UP001519887">
    <property type="component" value="Unassembled WGS sequence"/>
</dbReference>
<dbReference type="PROSITE" id="PS01124">
    <property type="entry name" value="HTH_ARAC_FAMILY_2"/>
    <property type="match status" value="1"/>
</dbReference>
<dbReference type="EMBL" id="JAHZIK010000361">
    <property type="protein sequence ID" value="MBW7455421.1"/>
    <property type="molecule type" value="Genomic_DNA"/>
</dbReference>
<dbReference type="InterPro" id="IPR009057">
    <property type="entry name" value="Homeodomain-like_sf"/>
</dbReference>
<organism evidence="7 8">
    <name type="scientific">Paenibacillus sepulcri</name>
    <dbReference type="NCBI Taxonomy" id="359917"/>
    <lineage>
        <taxon>Bacteria</taxon>
        <taxon>Bacillati</taxon>
        <taxon>Bacillota</taxon>
        <taxon>Bacilli</taxon>
        <taxon>Bacillales</taxon>
        <taxon>Paenibacillaceae</taxon>
        <taxon>Paenibacillus</taxon>
    </lineage>
</organism>
<evidence type="ECO:0000313" key="8">
    <source>
        <dbReference type="Proteomes" id="UP001519887"/>
    </source>
</evidence>
<keyword evidence="8" id="KW-1185">Reference proteome</keyword>
<evidence type="ECO:0000256" key="4">
    <source>
        <dbReference type="SAM" id="Coils"/>
    </source>
</evidence>
<evidence type="ECO:0000256" key="3">
    <source>
        <dbReference type="ARBA" id="ARBA00023163"/>
    </source>
</evidence>
<keyword evidence="4" id="KW-0175">Coiled coil</keyword>
<evidence type="ECO:0000256" key="1">
    <source>
        <dbReference type="ARBA" id="ARBA00023015"/>
    </source>
</evidence>
<keyword evidence="3" id="KW-0804">Transcription</keyword>
<dbReference type="PANTHER" id="PTHR43280">
    <property type="entry name" value="ARAC-FAMILY TRANSCRIPTIONAL REGULATOR"/>
    <property type="match status" value="1"/>
</dbReference>
<name>A0ABS7C3E2_9BACL</name>
<sequence length="741" mass="85727">MRMNWYYRMLLSYTPIFFVVISSIIFVFFTVLNNASENRYMDTNRTIVEQMMRNTDANLKLIERNVVSGLVNNNAIQDYFSDRPKTVYDYFVIQKNLIDLKSLFPFVHSIYLYKESDRRVLADSGAYQLASFADKPFLMSAYGSQGLSGWTNPRAYSLSMPDHNPQKVVSLVKLFPNASLKQGAVVVSIYTGSIVEFLNSFVEKSSGSVRLLDSERQPFQTGSAAVDPPQLYAHSPYTGWYYYTDSVHAKQFTVLSFLSNVWVIVVLIMIVLALGGFTFITHMHYKPLEAIFGKVGGYTARKGEEIGRKTPRNEFAFIETALDHLLKKSLDYDNLYKEDTALRQQQLFQELLAGHRTSSQAEWERQMAALSLPHAFDRLGVVALEIDHYRAFTKKYKQSDQHLLKFILESAFRELAQQRDLFVWHAWMKPYQIVFAVHLFESETPYGDTMRLICEDFRTWINRHLELTVSAGIGEESSSVPMIVQSCRNAQENVAYKAVFGTNTVIDNRMRQTKADGDAYFYFQAVQDMTQSFRKDEKSWKEKLIRIFESMNATLVTKQAMAEFMSNVTRQLTKELGMLSPDIQLLWMEYYELLFEELVDDSETLAELQEQLTAAMEKLEGELMRQRINRKHHSVAVQVKNYIDEHYADPGLSLIQISDRFGLESSTLSHLFKEELGEKFIDYVLKLRFGHAKRLLVESDEPILSIAEKVGYNHVISFHRAFKKLYNLPPGEYRSLHRSDR</sequence>
<keyword evidence="5" id="KW-0472">Membrane</keyword>
<evidence type="ECO:0000313" key="7">
    <source>
        <dbReference type="EMBL" id="MBW7455421.1"/>
    </source>
</evidence>
<dbReference type="Gene3D" id="1.10.10.60">
    <property type="entry name" value="Homeodomain-like"/>
    <property type="match status" value="2"/>
</dbReference>
<gene>
    <name evidence="7" type="ORF">K0U00_15455</name>
</gene>
<keyword evidence="5" id="KW-1133">Transmembrane helix</keyword>
<proteinExistence type="predicted"/>
<comment type="caution">
    <text evidence="7">The sequence shown here is derived from an EMBL/GenBank/DDBJ whole genome shotgun (WGS) entry which is preliminary data.</text>
</comment>
<evidence type="ECO:0000259" key="6">
    <source>
        <dbReference type="PROSITE" id="PS01124"/>
    </source>
</evidence>
<protein>
    <submittedName>
        <fullName evidence="7">AraC family transcriptional regulator</fullName>
    </submittedName>
</protein>
<accession>A0ABS7C3E2</accession>
<feature type="transmembrane region" description="Helical" evidence="5">
    <location>
        <begin position="12"/>
        <end position="32"/>
    </location>
</feature>
<feature type="transmembrane region" description="Helical" evidence="5">
    <location>
        <begin position="257"/>
        <end position="280"/>
    </location>
</feature>
<dbReference type="Pfam" id="PF12833">
    <property type="entry name" value="HTH_18"/>
    <property type="match status" value="1"/>
</dbReference>
<reference evidence="7 8" key="1">
    <citation type="submission" date="2021-07" db="EMBL/GenBank/DDBJ databases">
        <title>Paenibacillus radiodurans sp. nov., isolated from the southeastern edge of Tengger Desert.</title>
        <authorList>
            <person name="Zhang G."/>
        </authorList>
    </citation>
    <scope>NUCLEOTIDE SEQUENCE [LARGE SCALE GENOMIC DNA]</scope>
    <source>
        <strain evidence="7 8">CCM 7311</strain>
    </source>
</reference>
<evidence type="ECO:0000256" key="2">
    <source>
        <dbReference type="ARBA" id="ARBA00023125"/>
    </source>
</evidence>
<dbReference type="InterPro" id="IPR018060">
    <property type="entry name" value="HTH_AraC"/>
</dbReference>
<keyword evidence="5" id="KW-0812">Transmembrane</keyword>
<evidence type="ECO:0000256" key="5">
    <source>
        <dbReference type="SAM" id="Phobius"/>
    </source>
</evidence>